<dbReference type="InterPro" id="IPR057664">
    <property type="entry name" value="CEP152_PLK4_bind"/>
</dbReference>
<feature type="region of interest" description="Disordered" evidence="2">
    <location>
        <begin position="853"/>
        <end position="872"/>
    </location>
</feature>
<feature type="region of interest" description="Disordered" evidence="2">
    <location>
        <begin position="129"/>
        <end position="152"/>
    </location>
</feature>
<proteinExistence type="predicted"/>
<feature type="compositionally biased region" description="Basic and acidic residues" evidence="2">
    <location>
        <begin position="804"/>
        <end position="815"/>
    </location>
</feature>
<feature type="compositionally biased region" description="Basic and acidic residues" evidence="2">
    <location>
        <begin position="745"/>
        <end position="754"/>
    </location>
</feature>
<feature type="coiled-coil region" evidence="1">
    <location>
        <begin position="605"/>
        <end position="671"/>
    </location>
</feature>
<feature type="domain" description="CEP152 CEP63 binding coiled coil" evidence="3">
    <location>
        <begin position="1224"/>
        <end position="1274"/>
    </location>
</feature>
<dbReference type="InterPro" id="IPR051235">
    <property type="entry name" value="CEP152/SHC-Transforming"/>
</dbReference>
<accession>A0A8C5B154</accession>
<feature type="compositionally biased region" description="Polar residues" evidence="2">
    <location>
        <begin position="55"/>
        <end position="77"/>
    </location>
</feature>
<feature type="coiled-coil region" evidence="1">
    <location>
        <begin position="233"/>
        <end position="316"/>
    </location>
</feature>
<feature type="compositionally biased region" description="Basic and acidic residues" evidence="2">
    <location>
        <begin position="1458"/>
        <end position="1467"/>
    </location>
</feature>
<keyword evidence="5" id="KW-1185">Reference proteome</keyword>
<evidence type="ECO:0000256" key="1">
    <source>
        <dbReference type="SAM" id="Coils"/>
    </source>
</evidence>
<dbReference type="PANTHER" id="PTHR10337:SF6">
    <property type="entry name" value="CENTROSOMAL PROTEIN OF 152 KDA"/>
    <property type="match status" value="1"/>
</dbReference>
<feature type="coiled-coil region" evidence="1">
    <location>
        <begin position="539"/>
        <end position="573"/>
    </location>
</feature>
<dbReference type="GO" id="GO:0007099">
    <property type="term" value="P:centriole replication"/>
    <property type="evidence" value="ECO:0007669"/>
    <property type="project" value="TreeGrafter"/>
</dbReference>
<feature type="compositionally biased region" description="Basic and acidic residues" evidence="2">
    <location>
        <begin position="863"/>
        <end position="872"/>
    </location>
</feature>
<feature type="region of interest" description="Disordered" evidence="2">
    <location>
        <begin position="801"/>
        <end position="841"/>
    </location>
</feature>
<feature type="compositionally biased region" description="Basic and acidic residues" evidence="2">
    <location>
        <begin position="1489"/>
        <end position="1500"/>
    </location>
</feature>
<dbReference type="OMA" id="CQSGHTS"/>
<feature type="region of interest" description="Disordered" evidence="2">
    <location>
        <begin position="1522"/>
        <end position="1546"/>
    </location>
</feature>
<dbReference type="InterPro" id="IPR057659">
    <property type="entry name" value="CEP152_CC"/>
</dbReference>
<dbReference type="Ensembl" id="ENSGMOT00000071238.1">
    <property type="protein sequence ID" value="ENSGMOP00000039757.1"/>
    <property type="gene ID" value="ENSGMOG00000004736.2"/>
</dbReference>
<dbReference type="GO" id="GO:0005813">
    <property type="term" value="C:centrosome"/>
    <property type="evidence" value="ECO:0007669"/>
    <property type="project" value="TreeGrafter"/>
</dbReference>
<feature type="coiled-coil region" evidence="1">
    <location>
        <begin position="383"/>
        <end position="435"/>
    </location>
</feature>
<feature type="region of interest" description="Disordered" evidence="2">
    <location>
        <begin position="734"/>
        <end position="757"/>
    </location>
</feature>
<reference evidence="4" key="2">
    <citation type="submission" date="2025-09" db="UniProtKB">
        <authorList>
            <consortium name="Ensembl"/>
        </authorList>
    </citation>
    <scope>IDENTIFICATION</scope>
</reference>
<evidence type="ECO:0000313" key="5">
    <source>
        <dbReference type="Proteomes" id="UP000694546"/>
    </source>
</evidence>
<feature type="coiled-coil region" evidence="1">
    <location>
        <begin position="983"/>
        <end position="1017"/>
    </location>
</feature>
<dbReference type="AlphaFoldDB" id="A0A8C5B154"/>
<dbReference type="GeneTree" id="ENSGT00950000182870"/>
<evidence type="ECO:0000259" key="3">
    <source>
        <dbReference type="Pfam" id="PF25770"/>
    </source>
</evidence>
<organism evidence="4 5">
    <name type="scientific">Gadus morhua</name>
    <name type="common">Atlantic cod</name>
    <dbReference type="NCBI Taxonomy" id="8049"/>
    <lineage>
        <taxon>Eukaryota</taxon>
        <taxon>Metazoa</taxon>
        <taxon>Chordata</taxon>
        <taxon>Craniata</taxon>
        <taxon>Vertebrata</taxon>
        <taxon>Euteleostomi</taxon>
        <taxon>Actinopterygii</taxon>
        <taxon>Neopterygii</taxon>
        <taxon>Teleostei</taxon>
        <taxon>Neoteleostei</taxon>
        <taxon>Acanthomorphata</taxon>
        <taxon>Zeiogadaria</taxon>
        <taxon>Gadariae</taxon>
        <taxon>Gadiformes</taxon>
        <taxon>Gadoidei</taxon>
        <taxon>Gadidae</taxon>
        <taxon>Gadus</taxon>
    </lineage>
</organism>
<feature type="coiled-coil region" evidence="1">
    <location>
        <begin position="1142"/>
        <end position="1195"/>
    </location>
</feature>
<feature type="compositionally biased region" description="Gly residues" evidence="2">
    <location>
        <begin position="1439"/>
        <end position="1449"/>
    </location>
</feature>
<reference evidence="4" key="1">
    <citation type="submission" date="2025-08" db="UniProtKB">
        <authorList>
            <consortium name="Ensembl"/>
        </authorList>
    </citation>
    <scope>IDENTIFICATION</scope>
</reference>
<feature type="compositionally biased region" description="Low complexity" evidence="2">
    <location>
        <begin position="1326"/>
        <end position="1357"/>
    </location>
</feature>
<feature type="region of interest" description="Disordered" evidence="2">
    <location>
        <begin position="1"/>
        <end position="102"/>
    </location>
</feature>
<feature type="compositionally biased region" description="Basic and acidic residues" evidence="2">
    <location>
        <begin position="23"/>
        <end position="34"/>
    </location>
</feature>
<name>A0A8C5B154_GADMO</name>
<protein>
    <submittedName>
        <fullName evidence="4">Centrosomal protein 152</fullName>
    </submittedName>
</protein>
<dbReference type="Pfam" id="PF25769">
    <property type="entry name" value="PLK4_bind_CEP152"/>
    <property type="match status" value="1"/>
</dbReference>
<keyword evidence="1" id="KW-0175">Coiled coil</keyword>
<evidence type="ECO:0000313" key="4">
    <source>
        <dbReference type="Ensembl" id="ENSGMOP00000039757.1"/>
    </source>
</evidence>
<evidence type="ECO:0000256" key="2">
    <source>
        <dbReference type="SAM" id="MobiDB-lite"/>
    </source>
</evidence>
<dbReference type="Proteomes" id="UP000694546">
    <property type="component" value="Chromosome 9"/>
</dbReference>
<dbReference type="PANTHER" id="PTHR10337">
    <property type="entry name" value="SHC TRANSFORMING PROTEIN"/>
    <property type="match status" value="1"/>
</dbReference>
<feature type="region of interest" description="Disordered" evidence="2">
    <location>
        <begin position="1317"/>
        <end position="1502"/>
    </location>
</feature>
<sequence length="1569" mass="176268">MSIDFDSAALQTQQDEDEYDQEDYAREQELHKLLTDLPDDMLEDSHDSSPELEYSTCSNNNINNRKGQPPEWTQQAELSPHPKRNSYENYDEDYNGGSHQHEGFEGEAVHINGYDSHAQRPPLTAAWKQQPQEGFGRQPFPHGAGDRSDYELEEGDGKTRFFENQNNAKKHFQNIDDPGSGERRVAHCKANYNPHKPAGQPQSHSVQAPLEPFEHLQREYLDTAQNTAEGQQLAQLQILHKAQQRQVEDLERKLEDSRRNMRYLEHQFAIVKDEKDGLAVSLKESSHLVEEGQEREVQMQNRVKSLELQIQSLTERDHENLKKQRIAEAAVDSLKQQMAELCRSETLSRARQQHDQDLTVKREQHNAALLGLQQQLDASAQALKEQVEVGQRLREQVRQLEHQREAEQLERARVVNALSQRLEETQKQCAKLLQTGSVQEMSQMQIKLQQAQAAKILSENMNQGLQEDLTDLKEQITMYESAVKHGVIVPDPILDDWENPPSESYVELGIKSANRKKVRLHSTLLGELAKPTLPLEEQVKQLRAELQRCLGSLKAKRQRMGQLQQELQASQSSLSLMNTQLHPAQPPSPVRASPVDVVGAPQGDCARLQQDIHQLKEQVESLERKNQHLRQSEEKVRAANTELCSKMREMIQELDQEKQEAAQRYERVQQQYRDDVVQRVRSDLSEEHHAHMDQLVSEHQQQVHQLKALLAEAGDKLFGVQECYISVCKEKDSLEERLGSSTEEALTREQEMKEQSSAALDALRRQLEDQHQASVHQLQAHWLSEQEAELQQQVASRLASAKAAWEEQQQREEPRAGSPEEADTVEGWSQTEDAPAGPPGAVFSAEELESRLSAQRQALQAEAGRERERAVKEARRRLQTELQKRHLEDLATQVEGAVSRAYGRWLEDLTLLPEYKANLQEEKDQWEEILKQKAAQTELLQGQLEHLKGEQAALLRAELAAARAAWTRDKEQEIASLLAPWREQEQRRLAQALQRAAEEWQLQKKELLERCEAGLQQALGEREERWRGQLAEGQQAQRRQAREGLLAELDASLAELRKQPHGGTVKPWAGETGGTVAQIIASSYRDLTAKALGQAKKEWDKISEEKLSCALRDAQEQHQREISQIQSSASLLPQEARCGGRCAEALRRLQTKNQELQRHLEKACRQLQHTVRDNKATVQRLKEEQESSLQHAQEDHRQQLEVVTRTLKDASGVCGRQADLQPGLDEMKQQYLSAVDKIRGDMLRYLQESKERAAQLIRAEVRRERQDTARRMRRYYMSCLQELLQHGEQTSGAEQKIMSAAGKLLAMAKVLETPVRKKAPLKDHALPASGSSGPPPSRRAGSSPWSSSPGLPLPGLGLEEGAHEGDPPPCADPQGRVPARNKKPGKAPVQSSPSPGRGRDAGPHASRSHTAYPGSASPPGFLPPSLSNGLRDLYLQGAGSPGGTGGPAGPGLRSQRSVIRETPVRDEGESDWSAAGSSEGGLVEAGGRLARDGRQGEEFGRLAPDASDLTVYNEFAKRPLSVPSAKRTCREPTPGSEVPGGGQPGKAVFSALRQCQQDSGFHSPLSQHQ</sequence>
<dbReference type="Pfam" id="PF25770">
    <property type="entry name" value="CC_CEP63-bind_CEP152"/>
    <property type="match status" value="1"/>
</dbReference>